<evidence type="ECO:0008006" key="2">
    <source>
        <dbReference type="Google" id="ProtNLM"/>
    </source>
</evidence>
<proteinExistence type="predicted"/>
<accession>A0A0F9AP14</accession>
<dbReference type="SUPFAM" id="SSF51261">
    <property type="entry name" value="Duplicated hybrid motif"/>
    <property type="match status" value="1"/>
</dbReference>
<evidence type="ECO:0000313" key="1">
    <source>
        <dbReference type="EMBL" id="KKL11324.1"/>
    </source>
</evidence>
<sequence length="210" mass="23733">MKHGTIYLLFLLAVIFTTAKAETTLLDSLNYTDRQFLALSESTIASKNRMLKGIRKEEYTFPEIYIYEVKPGEDIWTIIAKTSLNIDTIATLNRIDFIGMVKERSDVLLPDTLGVFLDPESHEIEEIIEKYLIDEESILSAQDPVNPEKTIFFIPEVELSFLERTYITGIVFRAPLIGAKTSGYGFRKDPFVNEITFHGGVDIAAGEGKL</sequence>
<dbReference type="CDD" id="cd00118">
    <property type="entry name" value="LysM"/>
    <property type="match status" value="1"/>
</dbReference>
<organism evidence="1">
    <name type="scientific">marine sediment metagenome</name>
    <dbReference type="NCBI Taxonomy" id="412755"/>
    <lineage>
        <taxon>unclassified sequences</taxon>
        <taxon>metagenomes</taxon>
        <taxon>ecological metagenomes</taxon>
    </lineage>
</organism>
<gene>
    <name evidence="1" type="ORF">LCGC14_2546950</name>
</gene>
<feature type="non-terminal residue" evidence="1">
    <location>
        <position position="210"/>
    </location>
</feature>
<dbReference type="EMBL" id="LAZR01041703">
    <property type="protein sequence ID" value="KKL11324.1"/>
    <property type="molecule type" value="Genomic_DNA"/>
</dbReference>
<dbReference type="AlphaFoldDB" id="A0A0F9AP14"/>
<comment type="caution">
    <text evidence="1">The sequence shown here is derived from an EMBL/GenBank/DDBJ whole genome shotgun (WGS) entry which is preliminary data.</text>
</comment>
<dbReference type="InterPro" id="IPR018392">
    <property type="entry name" value="LysM"/>
</dbReference>
<name>A0A0F9AP14_9ZZZZ</name>
<dbReference type="InterPro" id="IPR011055">
    <property type="entry name" value="Dup_hybrid_motif"/>
</dbReference>
<protein>
    <recommendedName>
        <fullName evidence="2">LysM domain-containing protein</fullName>
    </recommendedName>
</protein>
<reference evidence="1" key="1">
    <citation type="journal article" date="2015" name="Nature">
        <title>Complex archaea that bridge the gap between prokaryotes and eukaryotes.</title>
        <authorList>
            <person name="Spang A."/>
            <person name="Saw J.H."/>
            <person name="Jorgensen S.L."/>
            <person name="Zaremba-Niedzwiedzka K."/>
            <person name="Martijn J."/>
            <person name="Lind A.E."/>
            <person name="van Eijk R."/>
            <person name="Schleper C."/>
            <person name="Guy L."/>
            <person name="Ettema T.J."/>
        </authorList>
    </citation>
    <scope>NUCLEOTIDE SEQUENCE</scope>
</reference>